<evidence type="ECO:0000313" key="5">
    <source>
        <dbReference type="Proteomes" id="UP001161017"/>
    </source>
</evidence>
<feature type="coiled-coil region" evidence="1">
    <location>
        <begin position="223"/>
        <end position="272"/>
    </location>
</feature>
<feature type="coiled-coil region" evidence="1">
    <location>
        <begin position="16"/>
        <end position="172"/>
    </location>
</feature>
<dbReference type="EMBL" id="JAPUFD010000010">
    <property type="protein sequence ID" value="MDI1489902.1"/>
    <property type="molecule type" value="Genomic_DNA"/>
</dbReference>
<feature type="region of interest" description="Disordered" evidence="2">
    <location>
        <begin position="407"/>
        <end position="430"/>
    </location>
</feature>
<comment type="caution">
    <text evidence="4">The sequence shown here is derived from an EMBL/GenBank/DDBJ whole genome shotgun (WGS) entry which is preliminary data.</text>
</comment>
<protein>
    <submittedName>
        <fullName evidence="4">Uncharacterized protein</fullName>
    </submittedName>
</protein>
<accession>A0AA43TZ64</accession>
<feature type="transmembrane region" description="Helical" evidence="3">
    <location>
        <begin position="513"/>
        <end position="530"/>
    </location>
</feature>
<keyword evidence="3" id="KW-0472">Membrane</keyword>
<evidence type="ECO:0000256" key="3">
    <source>
        <dbReference type="SAM" id="Phobius"/>
    </source>
</evidence>
<sequence length="544" mass="61951">MAVGDSPESLQEEKVLRQQKAKLKTLREDGRAMQEQIDKTIELRNAKEAKAAMLQEDIKKAQLAIEEQQKALDDKRDVKRPLEEAIKAVREDEAKLARLQKKLQNLQATIDGKEKLLSESEVVLADLNEQEAALTVKEAGLLEHQKKTEELQKKIEKENEKTKEQIRLMDQRKAEIDTKLNSELEFKEEQVHSLNGALEIEGRNIRPHSDTTDQDKSLTRGMLEEASVEIAKFADEARRQIEDTRRLANAKHQESQAELAKFTDELRQQLEDSRQLLSQTDLDWMNFWKKLKRDSDSEVKELEADWRKLEKVEPGLVLKFVKFLRRENEKDEGGSKLGASTNAAPVSDLHAFLTEFEARVLSLYKDHGLEYNSTLPRKMFVNATLLVMFEKGRALEAELGIGSKKSTEIPVDSSQRGLKGSGQKYAENDEPSHNSIYLADILANGSISELKEEARRLKAQTETDAKASQNLLANPLEQKLEEDTQDPGADIDQETTSGSQPKRRGVFHRLDRALLYWGLIVLFYQLVTAYRSHVMACVMNGDCF</sequence>
<keyword evidence="5" id="KW-1185">Reference proteome</keyword>
<feature type="region of interest" description="Disordered" evidence="2">
    <location>
        <begin position="480"/>
        <end position="503"/>
    </location>
</feature>
<keyword evidence="3" id="KW-1133">Transmembrane helix</keyword>
<reference evidence="4" key="1">
    <citation type="journal article" date="2023" name="Genome Biol. Evol.">
        <title>First Whole Genome Sequence and Flow Cytometry Genome Size Data for the Lichen-Forming Fungus Ramalina farinacea (Ascomycota).</title>
        <authorList>
            <person name="Llewellyn T."/>
            <person name="Mian S."/>
            <person name="Hill R."/>
            <person name="Leitch I.J."/>
            <person name="Gaya E."/>
        </authorList>
    </citation>
    <scope>NUCLEOTIDE SEQUENCE</scope>
    <source>
        <strain evidence="4">LIQ254RAFAR</strain>
    </source>
</reference>
<dbReference type="AlphaFoldDB" id="A0AA43TZ64"/>
<evidence type="ECO:0000256" key="2">
    <source>
        <dbReference type="SAM" id="MobiDB-lite"/>
    </source>
</evidence>
<gene>
    <name evidence="4" type="ORF">OHK93_001101</name>
</gene>
<keyword evidence="3" id="KW-0812">Transmembrane</keyword>
<dbReference type="Proteomes" id="UP001161017">
    <property type="component" value="Unassembled WGS sequence"/>
</dbReference>
<feature type="compositionally biased region" description="Acidic residues" evidence="2">
    <location>
        <begin position="483"/>
        <end position="493"/>
    </location>
</feature>
<organism evidence="4 5">
    <name type="scientific">Ramalina farinacea</name>
    <dbReference type="NCBI Taxonomy" id="258253"/>
    <lineage>
        <taxon>Eukaryota</taxon>
        <taxon>Fungi</taxon>
        <taxon>Dikarya</taxon>
        <taxon>Ascomycota</taxon>
        <taxon>Pezizomycotina</taxon>
        <taxon>Lecanoromycetes</taxon>
        <taxon>OSLEUM clade</taxon>
        <taxon>Lecanoromycetidae</taxon>
        <taxon>Lecanorales</taxon>
        <taxon>Lecanorineae</taxon>
        <taxon>Ramalinaceae</taxon>
        <taxon>Ramalina</taxon>
    </lineage>
</organism>
<proteinExistence type="predicted"/>
<keyword evidence="1" id="KW-0175">Coiled coil</keyword>
<name>A0AA43TZ64_9LECA</name>
<evidence type="ECO:0000313" key="4">
    <source>
        <dbReference type="EMBL" id="MDI1489902.1"/>
    </source>
</evidence>
<evidence type="ECO:0000256" key="1">
    <source>
        <dbReference type="SAM" id="Coils"/>
    </source>
</evidence>